<name>A0ABW1G783_9ACTN</name>
<evidence type="ECO:0000313" key="1">
    <source>
        <dbReference type="EMBL" id="MFC5910228.1"/>
    </source>
</evidence>
<organism evidence="1 2">
    <name type="scientific">Streptacidiphilus monticola</name>
    <dbReference type="NCBI Taxonomy" id="2161674"/>
    <lineage>
        <taxon>Bacteria</taxon>
        <taxon>Bacillati</taxon>
        <taxon>Actinomycetota</taxon>
        <taxon>Actinomycetes</taxon>
        <taxon>Kitasatosporales</taxon>
        <taxon>Streptomycetaceae</taxon>
        <taxon>Streptacidiphilus</taxon>
    </lineage>
</organism>
<dbReference type="EMBL" id="JBHSQJ010000104">
    <property type="protein sequence ID" value="MFC5910228.1"/>
    <property type="molecule type" value="Genomic_DNA"/>
</dbReference>
<dbReference type="Proteomes" id="UP001596174">
    <property type="component" value="Unassembled WGS sequence"/>
</dbReference>
<reference evidence="2" key="1">
    <citation type="journal article" date="2019" name="Int. J. Syst. Evol. Microbiol.">
        <title>The Global Catalogue of Microorganisms (GCM) 10K type strain sequencing project: providing services to taxonomists for standard genome sequencing and annotation.</title>
        <authorList>
            <consortium name="The Broad Institute Genomics Platform"/>
            <consortium name="The Broad Institute Genome Sequencing Center for Infectious Disease"/>
            <person name="Wu L."/>
            <person name="Ma J."/>
        </authorList>
    </citation>
    <scope>NUCLEOTIDE SEQUENCE [LARGE SCALE GENOMIC DNA]</scope>
    <source>
        <strain evidence="2">JCM 4816</strain>
    </source>
</reference>
<evidence type="ECO:0008006" key="3">
    <source>
        <dbReference type="Google" id="ProtNLM"/>
    </source>
</evidence>
<dbReference type="SUPFAM" id="SSF57938">
    <property type="entry name" value="DnaJ/Hsp40 cysteine-rich domain"/>
    <property type="match status" value="1"/>
</dbReference>
<keyword evidence="2" id="KW-1185">Reference proteome</keyword>
<accession>A0ABW1G783</accession>
<dbReference type="InterPro" id="IPR036410">
    <property type="entry name" value="HSP_DnaJ_Cys-rich_dom_sf"/>
</dbReference>
<sequence>MTLVLLLASGAALIAGARYAWLCWAHPFAPCRRCAGLGRTLTRVLRRSVNCPRCHGTGQRVRIGRRIHTHSVRLHQRGTR</sequence>
<dbReference type="RefSeq" id="WP_380587018.1">
    <property type="nucleotide sequence ID" value="NZ_JBHSQJ010000104.1"/>
</dbReference>
<proteinExistence type="predicted"/>
<gene>
    <name evidence="1" type="ORF">ACFP3V_23780</name>
</gene>
<dbReference type="Gene3D" id="6.20.20.10">
    <property type="match status" value="1"/>
</dbReference>
<protein>
    <recommendedName>
        <fullName evidence="3">Prepilin peptidase</fullName>
    </recommendedName>
</protein>
<evidence type="ECO:0000313" key="2">
    <source>
        <dbReference type="Proteomes" id="UP001596174"/>
    </source>
</evidence>
<comment type="caution">
    <text evidence="1">The sequence shown here is derived from an EMBL/GenBank/DDBJ whole genome shotgun (WGS) entry which is preliminary data.</text>
</comment>